<comment type="caution">
    <text evidence="7">The sequence shown here is derived from an EMBL/GenBank/DDBJ whole genome shotgun (WGS) entry which is preliminary data.</text>
</comment>
<evidence type="ECO:0000256" key="3">
    <source>
        <dbReference type="ARBA" id="ARBA00022643"/>
    </source>
</evidence>
<dbReference type="GO" id="GO:0033720">
    <property type="term" value="F:(S)-mandelate dehydrogenase activity"/>
    <property type="evidence" value="ECO:0007669"/>
    <property type="project" value="UniProtKB-EC"/>
</dbReference>
<evidence type="ECO:0000256" key="1">
    <source>
        <dbReference type="ARBA" id="ARBA00001917"/>
    </source>
</evidence>
<evidence type="ECO:0000313" key="7">
    <source>
        <dbReference type="EMBL" id="MET4576182.1"/>
    </source>
</evidence>
<sequence>MHHALTRAHNLHDFRELAKRRLPRGVFEYIDRGAEDEVALRENRQAFERIRLKPRVLVDVTGRSAGASLFGQPLTMPVAVAPTGSAGLVWFQGELELAKAAAKAGIPFTLATAAMTSMETIAREAGGRLWFQLNMFADRSIGHAMVQRAANLGFEALVLTADCSVVPNREYNARNGFTVPFRMSARSAMDMLAHPRWLAGVMGRYALGPGMPKFENYPPELRTRVTGFSTSKSAARCEDLSWKDVQELRALWPRQLVIKGILRAGDALRAVELGADAVVVSNHGGRTVDGAIAPIDALPEIFNAVGGKTTILLDSGVRRGSDVVKARALGADAVLIGRPTLFGTALAGAEGGTHVLHILKTEIEREMGLLGCRTLADITPDLLAG</sequence>
<dbReference type="Gene3D" id="3.20.20.70">
    <property type="entry name" value="Aldolase class I"/>
    <property type="match status" value="1"/>
</dbReference>
<comment type="cofactor">
    <cofactor evidence="1">
        <name>FMN</name>
        <dbReference type="ChEBI" id="CHEBI:58210"/>
    </cofactor>
</comment>
<evidence type="ECO:0000259" key="6">
    <source>
        <dbReference type="PROSITE" id="PS51349"/>
    </source>
</evidence>
<evidence type="ECO:0000313" key="8">
    <source>
        <dbReference type="Proteomes" id="UP001549320"/>
    </source>
</evidence>
<feature type="domain" description="FMN hydroxy acid dehydrogenase" evidence="6">
    <location>
        <begin position="3"/>
        <end position="385"/>
    </location>
</feature>
<comment type="similarity">
    <text evidence="5">Belongs to the FMN-dependent alpha-hydroxy acid dehydrogenase family.</text>
</comment>
<dbReference type="InterPro" id="IPR013785">
    <property type="entry name" value="Aldolase_TIM"/>
</dbReference>
<keyword evidence="8" id="KW-1185">Reference proteome</keyword>
<dbReference type="InterPro" id="IPR000262">
    <property type="entry name" value="FMN-dep_DH"/>
</dbReference>
<dbReference type="Proteomes" id="UP001549320">
    <property type="component" value="Unassembled WGS sequence"/>
</dbReference>
<dbReference type="RefSeq" id="WP_354442118.1">
    <property type="nucleotide sequence ID" value="NZ_JBEPSH010000002.1"/>
</dbReference>
<dbReference type="EMBL" id="JBEPSH010000002">
    <property type="protein sequence ID" value="MET4576182.1"/>
    <property type="molecule type" value="Genomic_DNA"/>
</dbReference>
<name>A0ABV2Q5A1_9BURK</name>
<evidence type="ECO:0000256" key="4">
    <source>
        <dbReference type="ARBA" id="ARBA00023002"/>
    </source>
</evidence>
<dbReference type="PANTHER" id="PTHR10578:SF107">
    <property type="entry name" value="2-HYDROXYACID OXIDASE 1"/>
    <property type="match status" value="1"/>
</dbReference>
<keyword evidence="4 7" id="KW-0560">Oxidoreductase</keyword>
<protein>
    <submittedName>
        <fullName evidence="7">(S)-mandelate dehydrogenase</fullName>
        <ecNumber evidence="7">1.1.99.31</ecNumber>
    </submittedName>
</protein>
<dbReference type="PIRSF" id="PIRSF000138">
    <property type="entry name" value="Al-hdrx_acd_dh"/>
    <property type="match status" value="1"/>
</dbReference>
<dbReference type="CDD" id="cd02809">
    <property type="entry name" value="alpha_hydroxyacid_oxid_FMN"/>
    <property type="match status" value="1"/>
</dbReference>
<dbReference type="PANTHER" id="PTHR10578">
    <property type="entry name" value="S -2-HYDROXY-ACID OXIDASE-RELATED"/>
    <property type="match status" value="1"/>
</dbReference>
<evidence type="ECO:0000256" key="2">
    <source>
        <dbReference type="ARBA" id="ARBA00022630"/>
    </source>
</evidence>
<organism evidence="7 8">
    <name type="scientific">Ottowia thiooxydans</name>
    <dbReference type="NCBI Taxonomy" id="219182"/>
    <lineage>
        <taxon>Bacteria</taxon>
        <taxon>Pseudomonadati</taxon>
        <taxon>Pseudomonadota</taxon>
        <taxon>Betaproteobacteria</taxon>
        <taxon>Burkholderiales</taxon>
        <taxon>Comamonadaceae</taxon>
        <taxon>Ottowia</taxon>
    </lineage>
</organism>
<dbReference type="InterPro" id="IPR012133">
    <property type="entry name" value="Alpha-hydoxy_acid_DH_FMN"/>
</dbReference>
<keyword evidence="3" id="KW-0288">FMN</keyword>
<keyword evidence="2" id="KW-0285">Flavoprotein</keyword>
<evidence type="ECO:0000256" key="5">
    <source>
        <dbReference type="ARBA" id="ARBA00024042"/>
    </source>
</evidence>
<dbReference type="SUPFAM" id="SSF51395">
    <property type="entry name" value="FMN-linked oxidoreductases"/>
    <property type="match status" value="1"/>
</dbReference>
<dbReference type="EC" id="1.1.99.31" evidence="7"/>
<reference evidence="7 8" key="1">
    <citation type="submission" date="2024-06" db="EMBL/GenBank/DDBJ databases">
        <title>Sorghum-associated microbial communities from plants grown in Nebraska, USA.</title>
        <authorList>
            <person name="Schachtman D."/>
        </authorList>
    </citation>
    <scope>NUCLEOTIDE SEQUENCE [LARGE SCALE GENOMIC DNA]</scope>
    <source>
        <strain evidence="7 8">2709</strain>
    </source>
</reference>
<accession>A0ABV2Q5A1</accession>
<dbReference type="InterPro" id="IPR037396">
    <property type="entry name" value="FMN_HAD"/>
</dbReference>
<dbReference type="Pfam" id="PF01070">
    <property type="entry name" value="FMN_dh"/>
    <property type="match status" value="1"/>
</dbReference>
<dbReference type="PROSITE" id="PS51349">
    <property type="entry name" value="FMN_HYDROXY_ACID_DH_2"/>
    <property type="match status" value="1"/>
</dbReference>
<gene>
    <name evidence="7" type="ORF">ABIE13_001282</name>
</gene>
<proteinExistence type="inferred from homology"/>